<dbReference type="NCBIfam" id="TIGR04539">
    <property type="entry name" value="tRNA_cyclodipep"/>
    <property type="match status" value="1"/>
</dbReference>
<name>A0ABX8BZF3_9ACTN</name>
<evidence type="ECO:0000313" key="5">
    <source>
        <dbReference type="Proteomes" id="UP000678016"/>
    </source>
</evidence>
<evidence type="ECO:0000313" key="4">
    <source>
        <dbReference type="EMBL" id="QUX27544.1"/>
    </source>
</evidence>
<evidence type="ECO:0000256" key="1">
    <source>
        <dbReference type="ARBA" id="ARBA00006034"/>
    </source>
</evidence>
<keyword evidence="5" id="KW-1185">Reference proteome</keyword>
<dbReference type="Proteomes" id="UP000678016">
    <property type="component" value="Chromosome"/>
</dbReference>
<evidence type="ECO:0000256" key="3">
    <source>
        <dbReference type="ARBA" id="ARBA00030771"/>
    </source>
</evidence>
<sequence length="246" mass="27103">MSSPPELEPPPEPEEAFDVLPFTGSCRRVFERGEHALIGISAGNSYFSQERIAQLLRWAQRHFAEVDVLYADLHLETMYMASGGSREHASSRANRALKDVRRRIRRAVESAAPDAGNVRVRALSQCTGLPGYRDVVYRLDREHATDGRVRRACEEHVRHVIGAQPDPDGARLRAGLAYLRAELPLLLSTPGVLGLPSSVCCYHALMPILSTLRGATSCFHPGQGHVVVRPALRRRTSPEAEALASP</sequence>
<dbReference type="Gene3D" id="3.40.50.11710">
    <property type="entry name" value="Cyclodipeptide synthase"/>
    <property type="match status" value="1"/>
</dbReference>
<dbReference type="InterPro" id="IPR030903">
    <property type="entry name" value="CDPS"/>
</dbReference>
<gene>
    <name evidence="4" type="ORF">KGD83_19815</name>
</gene>
<dbReference type="InterPro" id="IPR038622">
    <property type="entry name" value="CDPS_sf"/>
</dbReference>
<keyword evidence="2" id="KW-0808">Transferase</keyword>
<organism evidence="4 5">
    <name type="scientific">Nocardiopsis akebiae</name>
    <dbReference type="NCBI Taxonomy" id="2831968"/>
    <lineage>
        <taxon>Bacteria</taxon>
        <taxon>Bacillati</taxon>
        <taxon>Actinomycetota</taxon>
        <taxon>Actinomycetes</taxon>
        <taxon>Streptosporangiales</taxon>
        <taxon>Nocardiopsidaceae</taxon>
        <taxon>Nocardiopsis</taxon>
    </lineage>
</organism>
<protein>
    <recommendedName>
        <fullName evidence="3">Cyclodipeptide synthase</fullName>
    </recommendedName>
</protein>
<accession>A0ABX8BZF3</accession>
<dbReference type="RefSeq" id="WP_212640606.1">
    <property type="nucleotide sequence ID" value="NZ_CP074132.1"/>
</dbReference>
<proteinExistence type="inferred from homology"/>
<dbReference type="Pfam" id="PF16715">
    <property type="entry name" value="CDPS"/>
    <property type="match status" value="1"/>
</dbReference>
<comment type="similarity">
    <text evidence="1">Belongs to the CDPS family.</text>
</comment>
<evidence type="ECO:0000256" key="2">
    <source>
        <dbReference type="ARBA" id="ARBA00022679"/>
    </source>
</evidence>
<dbReference type="EMBL" id="CP074132">
    <property type="protein sequence ID" value="QUX27544.1"/>
    <property type="molecule type" value="Genomic_DNA"/>
</dbReference>
<reference evidence="5" key="1">
    <citation type="submission" date="2021-05" db="EMBL/GenBank/DDBJ databases">
        <title>Direct Submission.</title>
        <authorList>
            <person name="Li K."/>
            <person name="Gao J."/>
        </authorList>
    </citation>
    <scope>NUCLEOTIDE SEQUENCE [LARGE SCALE GENOMIC DNA]</scope>
    <source>
        <strain evidence="5">HDS12</strain>
    </source>
</reference>